<gene>
    <name evidence="8" type="ORF">ABL78_4659</name>
</gene>
<proteinExistence type="inferred from homology"/>
<dbReference type="PANTHER" id="PTHR22807:SF16">
    <property type="entry name" value="SAM-DEPENDENT MTASE RSMB_NOP-TYPE DOMAIN-CONTAINING PROTEIN"/>
    <property type="match status" value="1"/>
</dbReference>
<dbReference type="PANTHER" id="PTHR22807">
    <property type="entry name" value="NOP2 YEAST -RELATED NOL1/NOP2/FMU SUN DOMAIN-CONTAINING"/>
    <property type="match status" value="1"/>
</dbReference>
<dbReference type="GO" id="GO:0008173">
    <property type="term" value="F:RNA methyltransferase activity"/>
    <property type="evidence" value="ECO:0007669"/>
    <property type="project" value="InterPro"/>
</dbReference>
<accession>A0A0N0P5B6</accession>
<keyword evidence="3 5" id="KW-0949">S-adenosyl-L-methionine</keyword>
<evidence type="ECO:0000256" key="4">
    <source>
        <dbReference type="ARBA" id="ARBA00022884"/>
    </source>
</evidence>
<evidence type="ECO:0000313" key="8">
    <source>
        <dbReference type="EMBL" id="KPI86276.1"/>
    </source>
</evidence>
<evidence type="ECO:0000256" key="5">
    <source>
        <dbReference type="PROSITE-ProRule" id="PRU01023"/>
    </source>
</evidence>
<comment type="similarity">
    <text evidence="5">Belongs to the class I-like SAM-binding methyltransferase superfamily. RsmB/NOP family.</text>
</comment>
<keyword evidence="9" id="KW-1185">Reference proteome</keyword>
<evidence type="ECO:0000256" key="1">
    <source>
        <dbReference type="ARBA" id="ARBA00022603"/>
    </source>
</evidence>
<dbReference type="Pfam" id="PF01189">
    <property type="entry name" value="Methyltr_RsmB-F"/>
    <property type="match status" value="1"/>
</dbReference>
<evidence type="ECO:0000256" key="2">
    <source>
        <dbReference type="ARBA" id="ARBA00022679"/>
    </source>
</evidence>
<keyword evidence="2 5" id="KW-0808">Transferase</keyword>
<dbReference type="VEuPathDB" id="TriTrypDB:Lsey_0139_0070"/>
<dbReference type="GO" id="GO:0001510">
    <property type="term" value="P:RNA methylation"/>
    <property type="evidence" value="ECO:0007669"/>
    <property type="project" value="InterPro"/>
</dbReference>
<feature type="binding site" evidence="5">
    <location>
        <position position="465"/>
    </location>
    <ligand>
        <name>S-adenosyl-L-methionine</name>
        <dbReference type="ChEBI" id="CHEBI:59789"/>
    </ligand>
</feature>
<feature type="active site" description="Nucleophile" evidence="5">
    <location>
        <position position="554"/>
    </location>
</feature>
<evidence type="ECO:0000259" key="7">
    <source>
        <dbReference type="PROSITE" id="PS51686"/>
    </source>
</evidence>
<feature type="region of interest" description="Disordered" evidence="6">
    <location>
        <begin position="383"/>
        <end position="419"/>
    </location>
</feature>
<evidence type="ECO:0000256" key="3">
    <source>
        <dbReference type="ARBA" id="ARBA00022691"/>
    </source>
</evidence>
<evidence type="ECO:0000256" key="6">
    <source>
        <dbReference type="SAM" id="MobiDB-lite"/>
    </source>
</evidence>
<sequence>METGGIERHRFSPLLLSIATSRFTPPPFLLQIFELGLLYPHRAALWTLAMMDGLPVSPGSSLAKYPSSFSAELIDHCKQGCIPPEVFSDACLLLEPELRQRCVRVNPRYLPHVLGAGVEGVLRVEALASLQTGQLSLTSEEQQWIRASQPYLNSESSHERANFEAASRPSSPLTHSEEHIYAAVPKPILLRLGVAALTGLSLATVQSVPWLPCSVLTLPWSYPMGSSMLFREGVLVSMDAASIAAVVALRPRRGDRVLDLCCAPGMKLGFIADAVCSQEADGENHSGERGLAVGVDVSLPRLYTSRSTLKKQQCGTGVRAPPSDATSPSLCASAASPPLPVCAFVADGRRFTMAAAMASLDRGEMATVDLSTGLTARERRALQQLSRSGAKRSRGDSGAAPTTTGQAQAPAPATPSDSVDLTHVVYAPARARASLAAWQQEQEQRHAQGQGESAEEYLFDRVLVDAECSHDGSVSHVHVGESKMHADMSNPGVSIIKGQGLTNEYRMQHLNLGDGGTQPADASNSSSLFNLQSELLYNGYQQLKPGGTLVYSTCSYSFEQDELVVQRFLSRINTPAERAKNSPVVTAVLVPAFTYRHEAHLAGNAGCTEDAQVAPCLHMESESAEQALQHMLDTHAADYGVLENGSRRYFPEAGASPPQPVGSRFWPRVFSCSFLYVAKIWKRVETVE</sequence>
<evidence type="ECO:0000313" key="9">
    <source>
        <dbReference type="Proteomes" id="UP000038009"/>
    </source>
</evidence>
<name>A0A0N0P5B6_LEPSE</name>
<comment type="caution">
    <text evidence="5">Lacks conserved residue(s) required for the propagation of feature annotation.</text>
</comment>
<dbReference type="OrthoDB" id="427002at2759"/>
<dbReference type="InterPro" id="IPR029063">
    <property type="entry name" value="SAM-dependent_MTases_sf"/>
</dbReference>
<feature type="domain" description="SAM-dependent MTase RsmB/NOP-type" evidence="7">
    <location>
        <begin position="459"/>
        <end position="631"/>
    </location>
</feature>
<reference evidence="8 9" key="1">
    <citation type="journal article" date="2015" name="PLoS Pathog.">
        <title>Leptomonas seymouri: Adaptations to the Dixenous Life Cycle Analyzed by Genome Sequencing, Transcriptome Profiling and Co-infection with Leishmania donovani.</title>
        <authorList>
            <person name="Kraeva N."/>
            <person name="Butenko A."/>
            <person name="Hlavacova J."/>
            <person name="Kostygov A."/>
            <person name="Myskova J."/>
            <person name="Grybchuk D."/>
            <person name="Lestinova T."/>
            <person name="Votypka J."/>
            <person name="Volf P."/>
            <person name="Opperdoes F."/>
            <person name="Flegontov P."/>
            <person name="Lukes J."/>
            <person name="Yurchenko V."/>
        </authorList>
    </citation>
    <scope>NUCLEOTIDE SEQUENCE [LARGE SCALE GENOMIC DNA]</scope>
    <source>
        <strain evidence="8 9">ATCC 30220</strain>
    </source>
</reference>
<organism evidence="8 9">
    <name type="scientific">Leptomonas seymouri</name>
    <dbReference type="NCBI Taxonomy" id="5684"/>
    <lineage>
        <taxon>Eukaryota</taxon>
        <taxon>Discoba</taxon>
        <taxon>Euglenozoa</taxon>
        <taxon>Kinetoplastea</taxon>
        <taxon>Metakinetoplastina</taxon>
        <taxon>Trypanosomatida</taxon>
        <taxon>Trypanosomatidae</taxon>
        <taxon>Leishmaniinae</taxon>
        <taxon>Leptomonas</taxon>
    </lineage>
</organism>
<dbReference type="Proteomes" id="UP000038009">
    <property type="component" value="Unassembled WGS sequence"/>
</dbReference>
<comment type="caution">
    <text evidence="8">The sequence shown here is derived from an EMBL/GenBank/DDBJ whole genome shotgun (WGS) entry which is preliminary data.</text>
</comment>
<feature type="compositionally biased region" description="Low complexity" evidence="6">
    <location>
        <begin position="398"/>
        <end position="415"/>
    </location>
</feature>
<dbReference type="InterPro" id="IPR001678">
    <property type="entry name" value="MeTrfase_RsmB-F_NOP2_dom"/>
</dbReference>
<dbReference type="SUPFAM" id="SSF53335">
    <property type="entry name" value="S-adenosyl-L-methionine-dependent methyltransferases"/>
    <property type="match status" value="2"/>
</dbReference>
<dbReference type="AlphaFoldDB" id="A0A0N0P5B6"/>
<dbReference type="EMBL" id="LJSK01000139">
    <property type="protein sequence ID" value="KPI86276.1"/>
    <property type="molecule type" value="Genomic_DNA"/>
</dbReference>
<keyword evidence="4 5" id="KW-0694">RNA-binding</keyword>
<dbReference type="InterPro" id="IPR023267">
    <property type="entry name" value="RCMT"/>
</dbReference>
<dbReference type="GO" id="GO:0003723">
    <property type="term" value="F:RNA binding"/>
    <property type="evidence" value="ECO:0007669"/>
    <property type="project" value="UniProtKB-UniRule"/>
</dbReference>
<dbReference type="PROSITE" id="PS51686">
    <property type="entry name" value="SAM_MT_RSMB_NOP"/>
    <property type="match status" value="1"/>
</dbReference>
<protein>
    <recommendedName>
        <fullName evidence="7">SAM-dependent MTase RsmB/NOP-type domain-containing protein</fullName>
    </recommendedName>
</protein>
<feature type="region of interest" description="Disordered" evidence="6">
    <location>
        <begin position="313"/>
        <end position="333"/>
    </location>
</feature>
<dbReference type="InterPro" id="IPR049560">
    <property type="entry name" value="MeTrfase_RsmB-F_NOP2_cat"/>
</dbReference>
<dbReference type="Gene3D" id="3.40.50.150">
    <property type="entry name" value="Vaccinia Virus protein VP39"/>
    <property type="match status" value="1"/>
</dbReference>
<keyword evidence="1 5" id="KW-0489">Methyltransferase</keyword>